<dbReference type="AlphaFoldDB" id="A0A1R3L0Y2"/>
<feature type="compositionally biased region" description="Basic residues" evidence="1">
    <location>
        <begin position="194"/>
        <end position="212"/>
    </location>
</feature>
<proteinExistence type="predicted"/>
<protein>
    <submittedName>
        <fullName evidence="2">Uncharacterized protein</fullName>
    </submittedName>
</protein>
<comment type="caution">
    <text evidence="2">The sequence shown here is derived from an EMBL/GenBank/DDBJ whole genome shotgun (WGS) entry which is preliminary data.</text>
</comment>
<name>A0A1R3L0Y2_9ROSI</name>
<gene>
    <name evidence="2" type="ORF">COLO4_02445</name>
</gene>
<keyword evidence="3" id="KW-1185">Reference proteome</keyword>
<dbReference type="Proteomes" id="UP000187203">
    <property type="component" value="Unassembled WGS sequence"/>
</dbReference>
<sequence>MARIPEPQPKSITVLPCRSRPSSQVRHREVVGWVPVPKARPGSSMTLTAFGSGTSRQLGQIHNRSPKRIGWKLSIHSRSQSLSSICSILWRKPLSSSGCWLNSATTSAISVSASNRPITSVTDTAPASISASLSVSAWAPAGQQGIAACAHNHAAERAAGIGALPIETQHQRPQKYRFKPAKCQQIEPDNHIGRIPRRQHQQCPQRKGRSQRRAVAAR</sequence>
<evidence type="ECO:0000256" key="1">
    <source>
        <dbReference type="SAM" id="MobiDB-lite"/>
    </source>
</evidence>
<feature type="region of interest" description="Disordered" evidence="1">
    <location>
        <begin position="185"/>
        <end position="218"/>
    </location>
</feature>
<accession>A0A1R3L0Y2</accession>
<evidence type="ECO:0000313" key="2">
    <source>
        <dbReference type="EMBL" id="OMP13006.1"/>
    </source>
</evidence>
<reference evidence="3" key="1">
    <citation type="submission" date="2013-09" db="EMBL/GenBank/DDBJ databases">
        <title>Corchorus olitorius genome sequencing.</title>
        <authorList>
            <person name="Alam M."/>
            <person name="Haque M.S."/>
            <person name="Islam M.S."/>
            <person name="Emdad E.M."/>
            <person name="Islam M.M."/>
            <person name="Ahmed B."/>
            <person name="Halim A."/>
            <person name="Hossen Q.M.M."/>
            <person name="Hossain M.Z."/>
            <person name="Ahmed R."/>
            <person name="Khan M.M."/>
            <person name="Islam R."/>
            <person name="Rashid M.M."/>
            <person name="Khan S.A."/>
            <person name="Rahman M.S."/>
            <person name="Alam M."/>
            <person name="Yahiya A.S."/>
            <person name="Khan M.S."/>
            <person name="Azam M.S."/>
            <person name="Haque T."/>
            <person name="Lashkar M.Z.H."/>
            <person name="Akhand A.I."/>
            <person name="Morshed G."/>
            <person name="Roy S."/>
            <person name="Uddin K.S."/>
            <person name="Rabeya T."/>
            <person name="Hossain A.S."/>
            <person name="Chowdhury A."/>
            <person name="Snigdha A.R."/>
            <person name="Mortoza M.S."/>
            <person name="Matin S.A."/>
            <person name="Hoque S.M.E."/>
            <person name="Islam M.K."/>
            <person name="Roy D.K."/>
            <person name="Haider R."/>
            <person name="Moosa M.M."/>
            <person name="Elias S.M."/>
            <person name="Hasan A.M."/>
            <person name="Jahan S."/>
            <person name="Shafiuddin M."/>
            <person name="Mahmood N."/>
            <person name="Shommy N.S."/>
        </authorList>
    </citation>
    <scope>NUCLEOTIDE SEQUENCE [LARGE SCALE GENOMIC DNA]</scope>
    <source>
        <strain evidence="3">cv. O-4</strain>
    </source>
</reference>
<organism evidence="2 3">
    <name type="scientific">Corchorus olitorius</name>
    <dbReference type="NCBI Taxonomy" id="93759"/>
    <lineage>
        <taxon>Eukaryota</taxon>
        <taxon>Viridiplantae</taxon>
        <taxon>Streptophyta</taxon>
        <taxon>Embryophyta</taxon>
        <taxon>Tracheophyta</taxon>
        <taxon>Spermatophyta</taxon>
        <taxon>Magnoliopsida</taxon>
        <taxon>eudicotyledons</taxon>
        <taxon>Gunneridae</taxon>
        <taxon>Pentapetalae</taxon>
        <taxon>rosids</taxon>
        <taxon>malvids</taxon>
        <taxon>Malvales</taxon>
        <taxon>Malvaceae</taxon>
        <taxon>Grewioideae</taxon>
        <taxon>Apeibeae</taxon>
        <taxon>Corchorus</taxon>
    </lineage>
</organism>
<dbReference type="EMBL" id="AWUE01005405">
    <property type="protein sequence ID" value="OMP13006.1"/>
    <property type="molecule type" value="Genomic_DNA"/>
</dbReference>
<evidence type="ECO:0000313" key="3">
    <source>
        <dbReference type="Proteomes" id="UP000187203"/>
    </source>
</evidence>